<dbReference type="EMBL" id="LR796789">
    <property type="protein sequence ID" value="CAB4166404.1"/>
    <property type="molecule type" value="Genomic_DNA"/>
</dbReference>
<accession>A0A6J5PFH9</accession>
<proteinExistence type="predicted"/>
<protein>
    <submittedName>
        <fullName evidence="1">Structural protein</fullName>
    </submittedName>
</protein>
<name>A0A6J5PFH9_9CAUD</name>
<evidence type="ECO:0000313" key="1">
    <source>
        <dbReference type="EMBL" id="CAB4166404.1"/>
    </source>
</evidence>
<sequence length="817" mass="89688">MSFKVCIEGAIGKTITKEQADEAIGLFDELEAQYNKQMGPGPAQSKAAIDAANAMKIASAQRKRRVLLQAQSWKSIQKDMATYRGGDVKHMGSAAVALLEQDTLSQYPSVAQLHNVIQRRATSMMDQVLATFRRDIIGRTRNKAAMKNLIREAFGENTGDAAAREMATAWAKASDYLASRYNAAGGAISKRSDWALPQSHSSEKVKAAGYNDWRSYIVQRIDMTKMIDQRSDLPFTPERLELALKDAYETISTNGVSKMVPSGQGAGKSISARHQDHRFFVFKSADSWMEYQDKFGNPEPFDVMLGHIDIMSKEIALMERLGPNPTATLNFISQSMTKAGVSNAASASKTMSDIYGMITGSNNSPINSKLALTMAGVRQGLQAAQLGSAALAALTDLNFQRMTRAFNGLPQMNTINDTLKMLVASEDKGRLALRLGLTAEGWSTMAAGQMRFVGDMSGPEVMRRVSDFVMRASLLSPWTTAGRWTFGMEFLGTLADNAGKSFDGLDPNLRSALSKYGIGEDRWEILRKTPLYDYQGAQFLRADDVAARTDIDPRLANDIADKLLMMIDTETNYAIPSTSLRGRVALTGDVQPGTISGEILRSFAMYKNFSVTLLNTHIMRGITADGALNKGKYLAGLVVSTTLMGALAMQTKEIVKQRDPIEMFSNKGTPNAAFWGAAMLQGGGLSIFGDFLFADLNRYDRGLAETIAGPVVGLAQDLKNLTIGNMQQMVNGQDTNIASEALGFASRYMPGASVWYIRGALERTVIDQVRMMIDPDAKKRMRDLEKKYKKDRGQEYWWRPGQMTPDRAPNLGAMFGQ</sequence>
<reference evidence="1" key="1">
    <citation type="submission" date="2020-04" db="EMBL/GenBank/DDBJ databases">
        <authorList>
            <person name="Chiriac C."/>
            <person name="Salcher M."/>
            <person name="Ghai R."/>
            <person name="Kavagutti S V."/>
        </authorList>
    </citation>
    <scope>NUCLEOTIDE SEQUENCE</scope>
</reference>
<gene>
    <name evidence="1" type="ORF">UFOVP847_27</name>
</gene>
<organism evidence="1">
    <name type="scientific">uncultured Caudovirales phage</name>
    <dbReference type="NCBI Taxonomy" id="2100421"/>
    <lineage>
        <taxon>Viruses</taxon>
        <taxon>Duplodnaviria</taxon>
        <taxon>Heunggongvirae</taxon>
        <taxon>Uroviricota</taxon>
        <taxon>Caudoviricetes</taxon>
        <taxon>Peduoviridae</taxon>
        <taxon>Maltschvirus</taxon>
        <taxon>Maltschvirus maltsch</taxon>
    </lineage>
</organism>